<dbReference type="Proteomes" id="UP000316083">
    <property type="component" value="Unassembled WGS sequence"/>
</dbReference>
<comment type="caution">
    <text evidence="2">The sequence shown here is derived from an EMBL/GenBank/DDBJ whole genome shotgun (WGS) entry which is preliminary data.</text>
</comment>
<dbReference type="SUPFAM" id="SSF55729">
    <property type="entry name" value="Acyl-CoA N-acyltransferases (Nat)"/>
    <property type="match status" value="1"/>
</dbReference>
<accession>A0A560BNI5</accession>
<dbReference type="InterPro" id="IPR000182">
    <property type="entry name" value="GNAT_dom"/>
</dbReference>
<evidence type="ECO:0000313" key="3">
    <source>
        <dbReference type="Proteomes" id="UP000316083"/>
    </source>
</evidence>
<dbReference type="EMBL" id="VITF01000001">
    <property type="protein sequence ID" value="TWA74172.1"/>
    <property type="molecule type" value="Genomic_DNA"/>
</dbReference>
<reference evidence="2 3" key="1">
    <citation type="submission" date="2019-06" db="EMBL/GenBank/DDBJ databases">
        <title>Genomic Encyclopedia of Type Strains, Phase IV (KMG-V): Genome sequencing to study the core and pangenomes of soil and plant-associated prokaryotes.</title>
        <authorList>
            <person name="Whitman W."/>
        </authorList>
    </citation>
    <scope>NUCLEOTIDE SEQUENCE [LARGE SCALE GENOMIC DNA]</scope>
    <source>
        <strain evidence="2 3">BR 11796</strain>
    </source>
</reference>
<organism evidence="2 3">
    <name type="scientific">Azospirillum brasilense</name>
    <dbReference type="NCBI Taxonomy" id="192"/>
    <lineage>
        <taxon>Bacteria</taxon>
        <taxon>Pseudomonadati</taxon>
        <taxon>Pseudomonadota</taxon>
        <taxon>Alphaproteobacteria</taxon>
        <taxon>Rhodospirillales</taxon>
        <taxon>Azospirillaceae</taxon>
        <taxon>Azospirillum</taxon>
    </lineage>
</organism>
<dbReference type="RefSeq" id="WP_145671832.1">
    <property type="nucleotide sequence ID" value="NZ_VITF01000001.1"/>
</dbReference>
<protein>
    <recommendedName>
        <fullName evidence="1">N-acetyltransferase domain-containing protein</fullName>
    </recommendedName>
</protein>
<dbReference type="PROSITE" id="PS51186">
    <property type="entry name" value="GNAT"/>
    <property type="match status" value="1"/>
</dbReference>
<dbReference type="InterPro" id="IPR016181">
    <property type="entry name" value="Acyl_CoA_acyltransferase"/>
</dbReference>
<name>A0A560BNI5_AZOBR</name>
<dbReference type="AlphaFoldDB" id="A0A560BNI5"/>
<dbReference type="GO" id="GO:0016747">
    <property type="term" value="F:acyltransferase activity, transferring groups other than amino-acyl groups"/>
    <property type="evidence" value="ECO:0007669"/>
    <property type="project" value="InterPro"/>
</dbReference>
<feature type="domain" description="N-acetyltransferase" evidence="1">
    <location>
        <begin position="1"/>
        <end position="146"/>
    </location>
</feature>
<evidence type="ECO:0000313" key="2">
    <source>
        <dbReference type="EMBL" id="TWA74172.1"/>
    </source>
</evidence>
<proteinExistence type="predicted"/>
<dbReference type="Gene3D" id="3.40.630.30">
    <property type="match status" value="1"/>
</dbReference>
<sequence length="146" mass="15747">MVRRATSDDLPALLEHARAMYGLSGMAGIAEWSDDAMADTFHALMASPMGAVFVAEEGGRAVGMLVAGAHPLYFAHDHLVAQEIGWHAEPGYGPGLKAAFEAWAREVGASSIIMGALESQRPEAVARLYRRSGYQLMETNFIKRLA</sequence>
<gene>
    <name evidence="2" type="ORF">FBZ82_101187</name>
</gene>
<evidence type="ECO:0000259" key="1">
    <source>
        <dbReference type="PROSITE" id="PS51186"/>
    </source>
</evidence>